<reference evidence="3" key="1">
    <citation type="submission" date="2016-06" db="EMBL/GenBank/DDBJ databases">
        <authorList>
            <person name="Varghese N."/>
        </authorList>
    </citation>
    <scope>NUCLEOTIDE SEQUENCE [LARGE SCALE GENOMIC DNA]</scope>
    <source>
        <strain evidence="3">DSM 43171</strain>
    </source>
</reference>
<evidence type="ECO:0000313" key="2">
    <source>
        <dbReference type="EMBL" id="SCG39194.1"/>
    </source>
</evidence>
<organism evidence="2 3">
    <name type="scientific">Micromonospora halophytica</name>
    <dbReference type="NCBI Taxonomy" id="47864"/>
    <lineage>
        <taxon>Bacteria</taxon>
        <taxon>Bacillati</taxon>
        <taxon>Actinomycetota</taxon>
        <taxon>Actinomycetes</taxon>
        <taxon>Micromonosporales</taxon>
        <taxon>Micromonosporaceae</taxon>
        <taxon>Micromonospora</taxon>
    </lineage>
</organism>
<gene>
    <name evidence="2" type="ORF">GA0070560_102373</name>
</gene>
<dbReference type="AlphaFoldDB" id="A0A1C5GZK1"/>
<dbReference type="EMBL" id="FMDN01000002">
    <property type="protein sequence ID" value="SCG39194.1"/>
    <property type="molecule type" value="Genomic_DNA"/>
</dbReference>
<sequence length="75" mass="8375">MATDGQSQAMDESLLWVWIMVAFIALVFLINVRDVRSSRRGGHPVSMWRLVGSGLLLLVAFPYAVWETAVELLPS</sequence>
<name>A0A1C5GZK1_9ACTN</name>
<keyword evidence="1" id="KW-0812">Transmembrane</keyword>
<evidence type="ECO:0000256" key="1">
    <source>
        <dbReference type="SAM" id="Phobius"/>
    </source>
</evidence>
<keyword evidence="1" id="KW-1133">Transmembrane helix</keyword>
<protein>
    <submittedName>
        <fullName evidence="2">Uncharacterized protein</fullName>
    </submittedName>
</protein>
<feature type="transmembrane region" description="Helical" evidence="1">
    <location>
        <begin position="15"/>
        <end position="35"/>
    </location>
</feature>
<keyword evidence="3" id="KW-1185">Reference proteome</keyword>
<feature type="transmembrane region" description="Helical" evidence="1">
    <location>
        <begin position="47"/>
        <end position="66"/>
    </location>
</feature>
<keyword evidence="1" id="KW-0472">Membrane</keyword>
<evidence type="ECO:0000313" key="3">
    <source>
        <dbReference type="Proteomes" id="UP000199408"/>
    </source>
</evidence>
<accession>A0A1C5GZK1</accession>
<proteinExistence type="predicted"/>
<dbReference type="Proteomes" id="UP000199408">
    <property type="component" value="Unassembled WGS sequence"/>
</dbReference>